<comment type="caution">
    <text evidence="7">The sequence shown here is derived from an EMBL/GenBank/DDBJ whole genome shotgun (WGS) entry which is preliminary data.</text>
</comment>
<dbReference type="EMBL" id="JAUSYA010000001">
    <property type="protein sequence ID" value="MDQ0685537.1"/>
    <property type="molecule type" value="Genomic_DNA"/>
</dbReference>
<evidence type="ECO:0000256" key="4">
    <source>
        <dbReference type="ARBA" id="ARBA00022679"/>
    </source>
</evidence>
<gene>
    <name evidence="7" type="ORF">QFZ56_004500</name>
</gene>
<evidence type="ECO:0000256" key="3">
    <source>
        <dbReference type="ARBA" id="ARBA00022553"/>
    </source>
</evidence>
<dbReference type="EC" id="2.7.13.3" evidence="2"/>
<evidence type="ECO:0000256" key="1">
    <source>
        <dbReference type="ARBA" id="ARBA00000085"/>
    </source>
</evidence>
<keyword evidence="8" id="KW-1185">Reference proteome</keyword>
<name>A0ABU0Q4F5_STRAH</name>
<keyword evidence="4" id="KW-0808">Transferase</keyword>
<dbReference type="InterPro" id="IPR036890">
    <property type="entry name" value="HATPase_C_sf"/>
</dbReference>
<evidence type="ECO:0000256" key="2">
    <source>
        <dbReference type="ARBA" id="ARBA00012438"/>
    </source>
</evidence>
<keyword evidence="5 7" id="KW-0418">Kinase</keyword>
<dbReference type="Proteomes" id="UP001243364">
    <property type="component" value="Unassembled WGS sequence"/>
</dbReference>
<dbReference type="InterPro" id="IPR050980">
    <property type="entry name" value="2C_sensor_his_kinase"/>
</dbReference>
<dbReference type="GO" id="GO:0016301">
    <property type="term" value="F:kinase activity"/>
    <property type="evidence" value="ECO:0007669"/>
    <property type="project" value="UniProtKB-KW"/>
</dbReference>
<proteinExistence type="predicted"/>
<dbReference type="RefSeq" id="WP_307045213.1">
    <property type="nucleotide sequence ID" value="NZ_JAUSYA010000001.1"/>
</dbReference>
<keyword evidence="6" id="KW-0902">Two-component regulatory system</keyword>
<dbReference type="SUPFAM" id="SSF55874">
    <property type="entry name" value="ATPase domain of HSP90 chaperone/DNA topoisomerase II/histidine kinase"/>
    <property type="match status" value="1"/>
</dbReference>
<accession>A0ABU0Q4F5</accession>
<evidence type="ECO:0000256" key="5">
    <source>
        <dbReference type="ARBA" id="ARBA00022777"/>
    </source>
</evidence>
<organism evidence="7 8">
    <name type="scientific">Streptomyces achromogenes</name>
    <dbReference type="NCBI Taxonomy" id="67255"/>
    <lineage>
        <taxon>Bacteria</taxon>
        <taxon>Bacillati</taxon>
        <taxon>Actinomycetota</taxon>
        <taxon>Actinomycetes</taxon>
        <taxon>Kitasatosporales</taxon>
        <taxon>Streptomycetaceae</taxon>
        <taxon>Streptomyces</taxon>
    </lineage>
</organism>
<sequence>MPRTLLIEVNDRGLGLSAEGLADINGRLPDVPTAPDTDTCQRMGLFVVGRICALYGFRVQLRPNETGGVTALVMLPTAAVSSRHLDAQGTDTWDSYTA</sequence>
<keyword evidence="3" id="KW-0597">Phosphoprotein</keyword>
<evidence type="ECO:0000256" key="6">
    <source>
        <dbReference type="ARBA" id="ARBA00023012"/>
    </source>
</evidence>
<protein>
    <recommendedName>
        <fullName evidence="2">histidine kinase</fullName>
        <ecNumber evidence="2">2.7.13.3</ecNumber>
    </recommendedName>
</protein>
<evidence type="ECO:0000313" key="8">
    <source>
        <dbReference type="Proteomes" id="UP001243364"/>
    </source>
</evidence>
<reference evidence="7 8" key="1">
    <citation type="submission" date="2023-07" db="EMBL/GenBank/DDBJ databases">
        <title>Comparative genomics of wheat-associated soil bacteria to identify genetic determinants of phenazine resistance.</title>
        <authorList>
            <person name="Mouncey N."/>
        </authorList>
    </citation>
    <scope>NUCLEOTIDE SEQUENCE [LARGE SCALE GENOMIC DNA]</scope>
    <source>
        <strain evidence="7 8">W4I19-2</strain>
    </source>
</reference>
<dbReference type="PANTHER" id="PTHR44936">
    <property type="entry name" value="SENSOR PROTEIN CREC"/>
    <property type="match status" value="1"/>
</dbReference>
<dbReference type="PANTHER" id="PTHR44936:SF9">
    <property type="entry name" value="SENSOR PROTEIN CREC"/>
    <property type="match status" value="1"/>
</dbReference>
<comment type="catalytic activity">
    <reaction evidence="1">
        <text>ATP + protein L-histidine = ADP + protein N-phospho-L-histidine.</text>
        <dbReference type="EC" id="2.7.13.3"/>
    </reaction>
</comment>
<evidence type="ECO:0000313" key="7">
    <source>
        <dbReference type="EMBL" id="MDQ0685537.1"/>
    </source>
</evidence>